<name>A0A8T2P1K7_9TELE</name>
<gene>
    <name evidence="1" type="ORF">JZ751_013694</name>
</gene>
<evidence type="ECO:0000313" key="1">
    <source>
        <dbReference type="EMBL" id="KAG9343528.1"/>
    </source>
</evidence>
<dbReference type="EMBL" id="JAFBMS010000023">
    <property type="protein sequence ID" value="KAG9343528.1"/>
    <property type="molecule type" value="Genomic_DNA"/>
</dbReference>
<dbReference type="Proteomes" id="UP000824540">
    <property type="component" value="Unassembled WGS sequence"/>
</dbReference>
<protein>
    <submittedName>
        <fullName evidence="1">Uncharacterized protein</fullName>
    </submittedName>
</protein>
<accession>A0A8T2P1K7</accession>
<proteinExistence type="predicted"/>
<comment type="caution">
    <text evidence="1">The sequence shown here is derived from an EMBL/GenBank/DDBJ whole genome shotgun (WGS) entry which is preliminary data.</text>
</comment>
<dbReference type="AlphaFoldDB" id="A0A8T2P1K7"/>
<sequence>MQVRRASECVRVSESMLTAPISPSAAASQKEQSLRGGEDCVGDGSWVAACPSSLRSAAAGLGLARSEQNLRVWGRAPCQAPLRCKARQGSQRSAVERSPGWMSRCVESARFSGWDREGRSFPHSSTAARHADLLCHPLSCHKPRGEDPFMGGPVGARVTD</sequence>
<reference evidence="1" key="1">
    <citation type="thesis" date="2021" institute="BYU ScholarsArchive" country="Provo, UT, USA">
        <title>Applications of and Algorithms for Genome Assembly and Genomic Analyses with an Emphasis on Marine Teleosts.</title>
        <authorList>
            <person name="Pickett B.D."/>
        </authorList>
    </citation>
    <scope>NUCLEOTIDE SEQUENCE</scope>
    <source>
        <strain evidence="1">HI-2016</strain>
    </source>
</reference>
<evidence type="ECO:0000313" key="2">
    <source>
        <dbReference type="Proteomes" id="UP000824540"/>
    </source>
</evidence>
<keyword evidence="2" id="KW-1185">Reference proteome</keyword>
<organism evidence="1 2">
    <name type="scientific">Albula glossodonta</name>
    <name type="common">roundjaw bonefish</name>
    <dbReference type="NCBI Taxonomy" id="121402"/>
    <lineage>
        <taxon>Eukaryota</taxon>
        <taxon>Metazoa</taxon>
        <taxon>Chordata</taxon>
        <taxon>Craniata</taxon>
        <taxon>Vertebrata</taxon>
        <taxon>Euteleostomi</taxon>
        <taxon>Actinopterygii</taxon>
        <taxon>Neopterygii</taxon>
        <taxon>Teleostei</taxon>
        <taxon>Albuliformes</taxon>
        <taxon>Albulidae</taxon>
        <taxon>Albula</taxon>
    </lineage>
</organism>